<comment type="similarity">
    <text evidence="1">Belongs to the carbon-nitrogen hydrolase superfamily. NIT1/NIT2 family.</text>
</comment>
<keyword evidence="2" id="KW-0378">Hydrolase</keyword>
<feature type="domain" description="CN hydrolase" evidence="6">
    <location>
        <begin position="4"/>
        <end position="240"/>
    </location>
</feature>
<dbReference type="InterPro" id="IPR036526">
    <property type="entry name" value="C-N_Hydrolase_sf"/>
</dbReference>
<evidence type="ECO:0000256" key="2">
    <source>
        <dbReference type="ARBA" id="ARBA00022801"/>
    </source>
</evidence>
<dbReference type="NCBIfam" id="NF007757">
    <property type="entry name" value="PRK10438.1"/>
    <property type="match status" value="1"/>
</dbReference>
<evidence type="ECO:0000313" key="7">
    <source>
        <dbReference type="EMBL" id="MCU7693488.1"/>
    </source>
</evidence>
<evidence type="ECO:0000256" key="3">
    <source>
        <dbReference type="ARBA" id="ARBA00039118"/>
    </source>
</evidence>
<evidence type="ECO:0000256" key="4">
    <source>
        <dbReference type="ARBA" id="ARBA00052904"/>
    </source>
</evidence>
<dbReference type="EMBL" id="JAOTPL010000003">
    <property type="protein sequence ID" value="MCU7693488.1"/>
    <property type="molecule type" value="Genomic_DNA"/>
</dbReference>
<comment type="catalytic activity">
    <reaction evidence="4">
        <text>a monoamide of a dicarboxylate + H2O = a dicarboxylate + NH4(+)</text>
        <dbReference type="Rhea" id="RHEA:11716"/>
        <dbReference type="ChEBI" id="CHEBI:15377"/>
        <dbReference type="ChEBI" id="CHEBI:28938"/>
        <dbReference type="ChEBI" id="CHEBI:28965"/>
        <dbReference type="ChEBI" id="CHEBI:77450"/>
        <dbReference type="EC" id="3.5.1.3"/>
    </reaction>
</comment>
<keyword evidence="8" id="KW-1185">Reference proteome</keyword>
<dbReference type="RefSeq" id="WP_263036976.1">
    <property type="nucleotide sequence ID" value="NZ_JAOTPL010000003.1"/>
</dbReference>
<dbReference type="GO" id="GO:0050152">
    <property type="term" value="F:omega-amidase activity"/>
    <property type="evidence" value="ECO:0007669"/>
    <property type="project" value="UniProtKB-EC"/>
</dbReference>
<organism evidence="7 8">
    <name type="scientific">Haoranjiania flava</name>
    <dbReference type="NCBI Taxonomy" id="1856322"/>
    <lineage>
        <taxon>Bacteria</taxon>
        <taxon>Pseudomonadati</taxon>
        <taxon>Bacteroidota</taxon>
        <taxon>Chitinophagia</taxon>
        <taxon>Chitinophagales</taxon>
        <taxon>Chitinophagaceae</taxon>
        <taxon>Haoranjiania</taxon>
    </lineage>
</organism>
<dbReference type="Proteomes" id="UP001209317">
    <property type="component" value="Unassembled WGS sequence"/>
</dbReference>
<dbReference type="PANTHER" id="PTHR47799:SF1">
    <property type="entry name" value="OMEGA-AMIDASE YAFV"/>
    <property type="match status" value="1"/>
</dbReference>
<dbReference type="FunFam" id="3.60.110.10:FF:000004">
    <property type="entry name" value="Carbon-nitrogen hydrolase"/>
    <property type="match status" value="1"/>
</dbReference>
<name>A0AAE3ILI8_9BACT</name>
<protein>
    <recommendedName>
        <fullName evidence="5">Omega-amidase YafV</fullName>
        <ecNumber evidence="3">3.5.1.3</ecNumber>
    </recommendedName>
</protein>
<gene>
    <name evidence="7" type="ORF">OD355_03045</name>
</gene>
<dbReference type="PROSITE" id="PS50263">
    <property type="entry name" value="CN_HYDROLASE"/>
    <property type="match status" value="1"/>
</dbReference>
<dbReference type="SUPFAM" id="SSF56317">
    <property type="entry name" value="Carbon-nitrogen hydrolase"/>
    <property type="match status" value="1"/>
</dbReference>
<dbReference type="GO" id="GO:0106008">
    <property type="term" value="F:2-oxoglutaramate amidase activity"/>
    <property type="evidence" value="ECO:0007669"/>
    <property type="project" value="TreeGrafter"/>
</dbReference>
<dbReference type="PANTHER" id="PTHR47799">
    <property type="entry name" value="OMEGA-AMIDASE YAFV"/>
    <property type="match status" value="1"/>
</dbReference>
<evidence type="ECO:0000313" key="8">
    <source>
        <dbReference type="Proteomes" id="UP001209317"/>
    </source>
</evidence>
<dbReference type="InterPro" id="IPR003010">
    <property type="entry name" value="C-N_Hydrolase"/>
</dbReference>
<dbReference type="Gene3D" id="3.60.110.10">
    <property type="entry name" value="Carbon-nitrogen hydrolase"/>
    <property type="match status" value="1"/>
</dbReference>
<comment type="caution">
    <text evidence="7">The sequence shown here is derived from an EMBL/GenBank/DDBJ whole genome shotgun (WGS) entry which is preliminary data.</text>
</comment>
<accession>A0AAE3ILI8</accession>
<reference evidence="7" key="1">
    <citation type="submission" date="2022-10" db="EMBL/GenBank/DDBJ databases">
        <authorList>
            <person name="Kim H.S."/>
            <person name="Kim J.-S."/>
            <person name="Suh M.K."/>
            <person name="Eom M.K."/>
            <person name="Lee J.-S."/>
        </authorList>
    </citation>
    <scope>NUCLEOTIDE SEQUENCE</scope>
    <source>
        <strain evidence="7">LIP-5</strain>
    </source>
</reference>
<evidence type="ECO:0000256" key="1">
    <source>
        <dbReference type="ARBA" id="ARBA00010613"/>
    </source>
</evidence>
<evidence type="ECO:0000256" key="5">
    <source>
        <dbReference type="ARBA" id="ARBA00072139"/>
    </source>
</evidence>
<dbReference type="Pfam" id="PF00795">
    <property type="entry name" value="CN_hydrolase"/>
    <property type="match status" value="1"/>
</dbReference>
<evidence type="ECO:0000259" key="6">
    <source>
        <dbReference type="PROSITE" id="PS50263"/>
    </source>
</evidence>
<sequence length="262" mass="30182">MASLTITTIQSDIHWENIAANLEMFTAKIRSVREKKEIVVLPEMFTTGFSLNTSMAETMDGSALQWMRAMAQQERIIIIGSLMIEDNGKFFNRLICMYPNGQFGHYDKRHLFSFAHEHKHYAPGNKRFIFSVNGWKINTQICYDIRFPVWTRQNIKDGQPEYDILLNVANWPKSRIMHWNTLLQARAIENQCYVVGVNRVGIDANYGLAYSGSSSIISPFGDIIYTKEDAEDIFTITLEKNILEKVRSSFPFLQDADSFVIN</sequence>
<dbReference type="EC" id="3.5.1.3" evidence="3"/>
<proteinExistence type="inferred from homology"/>
<dbReference type="AlphaFoldDB" id="A0AAE3ILI8"/>
<dbReference type="InterPro" id="IPR052737">
    <property type="entry name" value="Omega-amidase_YafV"/>
</dbReference>
<dbReference type="CDD" id="cd07575">
    <property type="entry name" value="Xc-1258_like"/>
    <property type="match status" value="1"/>
</dbReference>